<dbReference type="InterPro" id="IPR007960">
    <property type="entry name" value="TAS2R"/>
</dbReference>
<comment type="subcellular location">
    <subcellularLocation>
        <location evidence="1 12">Membrane</location>
        <topology evidence="1 12">Multi-pass membrane protein</topology>
    </subcellularLocation>
</comment>
<evidence type="ECO:0000256" key="10">
    <source>
        <dbReference type="ARBA" id="ARBA00023224"/>
    </source>
</evidence>
<evidence type="ECO:0000256" key="1">
    <source>
        <dbReference type="ARBA" id="ARBA00004141"/>
    </source>
</evidence>
<dbReference type="VEuPathDB" id="HostDB:ENSMUSG00000053217"/>
<evidence type="ECO:0000256" key="5">
    <source>
        <dbReference type="ARBA" id="ARBA00022692"/>
    </source>
</evidence>
<dbReference type="GO" id="GO:0004930">
    <property type="term" value="F:G protein-coupled receptor activity"/>
    <property type="evidence" value="ECO:0007669"/>
    <property type="project" value="UniProtKB-KW"/>
</dbReference>
<dbReference type="PANTHER" id="PTHR11394:SF81">
    <property type="entry name" value="TASTE RECEPTOR TYPE 2 MEMBER 136"/>
    <property type="match status" value="1"/>
</dbReference>
<dbReference type="Ensembl" id="ENSMUST00000065532.2">
    <property type="protein sequence ID" value="ENSMUSP00000070791.2"/>
    <property type="gene ID" value="ENSMUSG00000053217.4"/>
</dbReference>
<feature type="transmembrane region" description="Helical" evidence="13">
    <location>
        <begin position="26"/>
        <end position="52"/>
    </location>
</feature>
<keyword evidence="10 12" id="KW-0807">Transducer</keyword>
<dbReference type="KEGG" id="mmu:353165"/>
<dbReference type="Pfam" id="PF05296">
    <property type="entry name" value="TAS2R"/>
    <property type="match status" value="1"/>
</dbReference>
<reference evidence="14 16" key="2">
    <citation type="journal article" date="2011" name="PLoS Biol.">
        <title>Modernizing reference genome assemblies.</title>
        <authorList>
            <person name="Church D.M."/>
            <person name="Schneider V.A."/>
            <person name="Graves T."/>
            <person name="Auger K."/>
            <person name="Cunningham F."/>
            <person name="Bouk N."/>
            <person name="Chen H.C."/>
            <person name="Agarwala R."/>
            <person name="McLaren W.M."/>
            <person name="Ritchie G.R."/>
            <person name="Albracht D."/>
            <person name="Kremitzki M."/>
            <person name="Rock S."/>
            <person name="Kotkiewicz H."/>
            <person name="Kremitzki C."/>
            <person name="Wollam A."/>
            <person name="Trani L."/>
            <person name="Fulton L."/>
            <person name="Fulton R."/>
            <person name="Matthews L."/>
            <person name="Whitehead S."/>
            <person name="Chow W."/>
            <person name="Torrance J."/>
            <person name="Dunn M."/>
            <person name="Harden G."/>
            <person name="Threadgold G."/>
            <person name="Wood J."/>
            <person name="Collins J."/>
            <person name="Heath P."/>
            <person name="Griffiths G."/>
            <person name="Pelan S."/>
            <person name="Grafham D."/>
            <person name="Eichler E.E."/>
            <person name="Weinstock G."/>
            <person name="Mardis E.R."/>
            <person name="Wilson R.K."/>
            <person name="Howe K."/>
            <person name="Flicek P."/>
            <person name="Hubbard T."/>
        </authorList>
    </citation>
    <scope>NUCLEOTIDE SEQUENCE [LARGE SCALE GENOMIC DNA]</scope>
    <source>
        <strain evidence="14 16">C57BL/6J</strain>
    </source>
</reference>
<feature type="transmembrane region" description="Helical" evidence="13">
    <location>
        <begin position="243"/>
        <end position="266"/>
    </location>
</feature>
<dbReference type="GO" id="GO:0033038">
    <property type="term" value="F:bitter taste receptor activity"/>
    <property type="evidence" value="ECO:0007669"/>
    <property type="project" value="InterPro"/>
</dbReference>
<feature type="transmembrane region" description="Helical" evidence="13">
    <location>
        <begin position="97"/>
        <end position="129"/>
    </location>
</feature>
<dbReference type="GeneTree" id="ENSGT01150000286975"/>
<dbReference type="DNASU" id="353165"/>
<evidence type="ECO:0000313" key="16">
    <source>
        <dbReference type="Proteomes" id="UP000000589"/>
    </source>
</evidence>
<reference evidence="14" key="4">
    <citation type="submission" date="2025-09" db="UniProtKB">
        <authorList>
            <consortium name="Ensembl"/>
        </authorList>
    </citation>
    <scope>IDENTIFICATION</scope>
    <source>
        <strain evidence="14">C57BL/6J</strain>
    </source>
</reference>
<feature type="transmembrane region" description="Helical" evidence="13">
    <location>
        <begin position="150"/>
        <end position="169"/>
    </location>
</feature>
<evidence type="ECO:0000256" key="12">
    <source>
        <dbReference type="RuleBase" id="RU004424"/>
    </source>
</evidence>
<keyword evidence="8 12" id="KW-0472">Membrane</keyword>
<evidence type="ECO:0000256" key="7">
    <source>
        <dbReference type="ARBA" id="ARBA00023040"/>
    </source>
</evidence>
<keyword evidence="6 13" id="KW-1133">Transmembrane helix</keyword>
<dbReference type="FunFam" id="1.20.1070.10:FF:000055">
    <property type="entry name" value="Taste receptor type 2"/>
    <property type="match status" value="1"/>
</dbReference>
<dbReference type="OrthoDB" id="8876749at2759"/>
<keyword evidence="9 12" id="KW-0675">Receptor</keyword>
<evidence type="ECO:0000313" key="15">
    <source>
        <dbReference type="MGI" id="MGI:2681304"/>
    </source>
</evidence>
<evidence type="ECO:0000256" key="11">
    <source>
        <dbReference type="RuleBase" id="RU004423"/>
    </source>
</evidence>
<feature type="transmembrane region" description="Helical" evidence="13">
    <location>
        <begin position="189"/>
        <end position="222"/>
    </location>
</feature>
<protein>
    <recommendedName>
        <fullName evidence="12">Taste receptor type 2</fullName>
    </recommendedName>
</protein>
<accession>A0A0R4J0W1</accession>
<dbReference type="BioGRID-ORCS" id="353165">
    <property type="hits" value="1 hit in 78 CRISPR screens"/>
</dbReference>
<dbReference type="PhylomeDB" id="A0A0R4J0W1"/>
<organism evidence="14 16">
    <name type="scientific">Mus musculus</name>
    <name type="common">Mouse</name>
    <dbReference type="NCBI Taxonomy" id="10090"/>
    <lineage>
        <taxon>Eukaryota</taxon>
        <taxon>Metazoa</taxon>
        <taxon>Chordata</taxon>
        <taxon>Craniata</taxon>
        <taxon>Vertebrata</taxon>
        <taxon>Euteleostomi</taxon>
        <taxon>Mammalia</taxon>
        <taxon>Eutheria</taxon>
        <taxon>Euarchontoglires</taxon>
        <taxon>Glires</taxon>
        <taxon>Rodentia</taxon>
        <taxon>Myomorpha</taxon>
        <taxon>Muroidea</taxon>
        <taxon>Muridae</taxon>
        <taxon>Murinae</taxon>
        <taxon>Mus</taxon>
        <taxon>Mus</taxon>
    </lineage>
</organism>
<dbReference type="RefSeq" id="NP_851793.1">
    <property type="nucleotide sequence ID" value="NM_181276.1"/>
</dbReference>
<evidence type="ECO:0000256" key="6">
    <source>
        <dbReference type="ARBA" id="ARBA00022989"/>
    </source>
</evidence>
<dbReference type="SMR" id="A0A0R4J0W1"/>
<dbReference type="GO" id="GO:0016020">
    <property type="term" value="C:membrane"/>
    <property type="evidence" value="ECO:0007669"/>
    <property type="project" value="UniProtKB-SubCell"/>
</dbReference>
<evidence type="ECO:0000313" key="14">
    <source>
        <dbReference type="Ensembl" id="ENSMUSP00000070791.2"/>
    </source>
</evidence>
<comment type="similarity">
    <text evidence="2 11">Belongs to the G-protein coupled receptor T2R family.</text>
</comment>
<dbReference type="Proteomes" id="UP000000589">
    <property type="component" value="Chromosome 6"/>
</dbReference>
<evidence type="ECO:0000256" key="3">
    <source>
        <dbReference type="ARBA" id="ARBA00022480"/>
    </source>
</evidence>
<keyword evidence="5 12" id="KW-0812">Transmembrane</keyword>
<dbReference type="GeneID" id="353165"/>
<keyword evidence="4 12" id="KW-0716">Sensory transduction</keyword>
<keyword evidence="16" id="KW-1185">Reference proteome</keyword>
<keyword evidence="7 12" id="KW-0297">G-protein coupled receptor</keyword>
<dbReference type="AGR" id="MGI:2681304"/>
<dbReference type="AlphaFoldDB" id="A0A0R4J0W1"/>
<dbReference type="SUPFAM" id="SSF81321">
    <property type="entry name" value="Family A G protein-coupled receptor-like"/>
    <property type="match status" value="1"/>
</dbReference>
<sequence length="327" mass="37557">MKSQPVTQQLPFIFPLFKTCSDMMSFLVSIASIAMLVKIVLGTFANVFIVLVNFTDCIKKRKFLLADRILTVLAIFRFDLLWIILMNWSSSVFHVGLYFQVRFCICVVWIVTNHFNTWLANILSILYLLKIDNFSNLIFLGLKGKIKCPYIVLLPCFVLLFPNLIMVTICETTQANGHQGNLTGKTKLTYFTNLIAMTFTLGSLVPFTTFMICFLLLICSLCKHLRTMRLYGKGSQGPSASTHIKVLQVLISFLLLFSMFILLLIISDYNYTKSLEEPIHLICQVIGTLYPSRHSYILLWGNKRIKQAFVLAMVQVRARFWLKEKKP</sequence>
<reference evidence="14 16" key="1">
    <citation type="journal article" date="2009" name="PLoS Biol.">
        <title>Lineage-specific biology revealed by a finished genome assembly of the mouse.</title>
        <authorList>
            <consortium name="Mouse Genome Sequencing Consortium"/>
            <person name="Church D.M."/>
            <person name="Goodstadt L."/>
            <person name="Hillier L.W."/>
            <person name="Zody M.C."/>
            <person name="Goldstein S."/>
            <person name="She X."/>
            <person name="Bult C.J."/>
            <person name="Agarwala R."/>
            <person name="Cherry J.L."/>
            <person name="DiCuccio M."/>
            <person name="Hlavina W."/>
            <person name="Kapustin Y."/>
            <person name="Meric P."/>
            <person name="Maglott D."/>
            <person name="Birtle Z."/>
            <person name="Marques A.C."/>
            <person name="Graves T."/>
            <person name="Zhou S."/>
            <person name="Teague B."/>
            <person name="Potamousis K."/>
            <person name="Churas C."/>
            <person name="Place M."/>
            <person name="Herschleb J."/>
            <person name="Runnheim R."/>
            <person name="Forrest D."/>
            <person name="Amos-Landgraf J."/>
            <person name="Schwartz D.C."/>
            <person name="Cheng Z."/>
            <person name="Lindblad-Toh K."/>
            <person name="Eichler E.E."/>
            <person name="Ponting C.P."/>
        </authorList>
    </citation>
    <scope>NUCLEOTIDE SEQUENCE [LARGE SCALE GENOMIC DNA]</scope>
    <source>
        <strain evidence="14 16">C57BL/6J</strain>
    </source>
</reference>
<reference evidence="14" key="3">
    <citation type="submission" date="2025-08" db="UniProtKB">
        <authorList>
            <consortium name="Ensembl"/>
        </authorList>
    </citation>
    <scope>IDENTIFICATION</scope>
    <source>
        <strain evidence="14">C57BL/6J</strain>
    </source>
</reference>
<evidence type="ECO:0000256" key="8">
    <source>
        <dbReference type="ARBA" id="ARBA00023136"/>
    </source>
</evidence>
<dbReference type="CTD" id="353165"/>
<evidence type="ECO:0000256" key="9">
    <source>
        <dbReference type="ARBA" id="ARBA00023170"/>
    </source>
</evidence>
<dbReference type="CDD" id="cd15027">
    <property type="entry name" value="7tm_TAS2R43-like"/>
    <property type="match status" value="1"/>
</dbReference>
<proteinExistence type="inferred from homology"/>
<evidence type="ECO:0000256" key="13">
    <source>
        <dbReference type="SAM" id="Phobius"/>
    </source>
</evidence>
<dbReference type="OMA" id="INFIAWV"/>
<dbReference type="PANTHER" id="PTHR11394">
    <property type="entry name" value="TASTE RECEPTOR TYPE 2"/>
    <property type="match status" value="1"/>
</dbReference>
<keyword evidence="3 12" id="KW-0919">Taste</keyword>
<gene>
    <name evidence="14 15" type="primary">Tas2r136</name>
</gene>
<evidence type="ECO:0000256" key="2">
    <source>
        <dbReference type="ARBA" id="ARBA00007376"/>
    </source>
</evidence>
<dbReference type="MGI" id="MGI:2681304">
    <property type="gene designation" value="Tas2r136"/>
</dbReference>
<feature type="transmembrane region" description="Helical" evidence="13">
    <location>
        <begin position="64"/>
        <end position="85"/>
    </location>
</feature>
<evidence type="ECO:0000256" key="4">
    <source>
        <dbReference type="ARBA" id="ARBA00022606"/>
    </source>
</evidence>
<name>A0A0R4J0W1_MOUSE</name>